<evidence type="ECO:0000313" key="2">
    <source>
        <dbReference type="Proteomes" id="UP001617907"/>
    </source>
</evidence>
<dbReference type="EMBL" id="JBIVPC010000016">
    <property type="protein sequence ID" value="MFJ6039934.1"/>
    <property type="molecule type" value="Genomic_DNA"/>
</dbReference>
<evidence type="ECO:0000313" key="1">
    <source>
        <dbReference type="EMBL" id="MFJ6039934.1"/>
    </source>
</evidence>
<name>A0ABW8HHW1_9ACTN</name>
<accession>A0ABW8HHW1</accession>
<dbReference type="Proteomes" id="UP001617907">
    <property type="component" value="Unassembled WGS sequence"/>
</dbReference>
<keyword evidence="2" id="KW-1185">Reference proteome</keyword>
<dbReference type="RefSeq" id="WP_158817256.1">
    <property type="nucleotide sequence ID" value="NZ_JBEOTR010000016.1"/>
</dbReference>
<reference evidence="1 2" key="1">
    <citation type="submission" date="2024-10" db="EMBL/GenBank/DDBJ databases">
        <title>The Natural Products Discovery Center: Release of the First 8490 Sequenced Strains for Exploring Actinobacteria Biosynthetic Diversity.</title>
        <authorList>
            <person name="Kalkreuter E."/>
            <person name="Kautsar S.A."/>
            <person name="Yang D."/>
            <person name="Bader C.D."/>
            <person name="Teijaro C.N."/>
            <person name="Fluegel L."/>
            <person name="Davis C.M."/>
            <person name="Simpson J.R."/>
            <person name="Lauterbach L."/>
            <person name="Steele A.D."/>
            <person name="Gui C."/>
            <person name="Meng S."/>
            <person name="Li G."/>
            <person name="Viehrig K."/>
            <person name="Ye F."/>
            <person name="Su P."/>
            <person name="Kiefer A.F."/>
            <person name="Nichols A."/>
            <person name="Cepeda A.J."/>
            <person name="Yan W."/>
            <person name="Fan B."/>
            <person name="Jiang Y."/>
            <person name="Adhikari A."/>
            <person name="Zheng C.-J."/>
            <person name="Schuster L."/>
            <person name="Cowan T.M."/>
            <person name="Smanski M.J."/>
            <person name="Chevrette M.G."/>
            <person name="De Carvalho L.P.S."/>
            <person name="Shen B."/>
        </authorList>
    </citation>
    <scope>NUCLEOTIDE SEQUENCE [LARGE SCALE GENOMIC DNA]</scope>
    <source>
        <strain evidence="1 2">NPDC093086</strain>
    </source>
</reference>
<proteinExistence type="predicted"/>
<protein>
    <submittedName>
        <fullName evidence="1">Uncharacterized protein</fullName>
    </submittedName>
</protein>
<comment type="caution">
    <text evidence="1">The sequence shown here is derived from an EMBL/GenBank/DDBJ whole genome shotgun (WGS) entry which is preliminary data.</text>
</comment>
<organism evidence="1 2">
    <name type="scientific">Streptomyces ardesiacus</name>
    <dbReference type="NCBI Taxonomy" id="285564"/>
    <lineage>
        <taxon>Bacteria</taxon>
        <taxon>Bacillati</taxon>
        <taxon>Actinomycetota</taxon>
        <taxon>Actinomycetes</taxon>
        <taxon>Kitasatosporales</taxon>
        <taxon>Streptomycetaceae</taxon>
        <taxon>Streptomyces</taxon>
    </lineage>
</organism>
<gene>
    <name evidence="1" type="ORF">ACIQFM_27185</name>
</gene>
<sequence>MREAAHHLPEVPDAPARPVAAVTDAMAGVLGEEIREEAVVTIAGVPDGRTGIAGTVA</sequence>